<sequence length="115" mass="12705">MAAFTVAAGTDWIDTIVLGSVNDRWRLDDYDIWLHVKKEGDDTILLDLTTANGRLVVADAPGRRLEINVGWSLIEAVEPGPFVFDILFENKTTEVRSRSGPHTLAISPGITFPEP</sequence>
<gene>
    <name evidence="1" type="ORF">GB928_004180</name>
</gene>
<accession>A0ABT8X9G1</accession>
<proteinExistence type="predicted"/>
<dbReference type="RefSeq" id="WP_244758754.1">
    <property type="nucleotide sequence ID" value="NZ_JALJCJ010000001.1"/>
</dbReference>
<keyword evidence="2" id="KW-1185">Reference proteome</keyword>
<dbReference type="Proteomes" id="UP001177080">
    <property type="component" value="Unassembled WGS sequence"/>
</dbReference>
<reference evidence="1" key="1">
    <citation type="submission" date="2022-04" db="EMBL/GenBank/DDBJ databases">
        <title>Shinella lacus sp. nov., a novel member of the genus Shinella from water.</title>
        <authorList>
            <person name="Deng Y."/>
        </authorList>
    </citation>
    <scope>NUCLEOTIDE SEQUENCE</scope>
    <source>
        <strain evidence="1">JCM 31239</strain>
    </source>
</reference>
<comment type="caution">
    <text evidence="1">The sequence shown here is derived from an EMBL/GenBank/DDBJ whole genome shotgun (WGS) entry which is preliminary data.</text>
</comment>
<protein>
    <submittedName>
        <fullName evidence="1">Uncharacterized protein</fullName>
    </submittedName>
</protein>
<dbReference type="EMBL" id="WHSC02000001">
    <property type="protein sequence ID" value="MDO6120373.1"/>
    <property type="molecule type" value="Genomic_DNA"/>
</dbReference>
<evidence type="ECO:0000313" key="1">
    <source>
        <dbReference type="EMBL" id="MDO6120373.1"/>
    </source>
</evidence>
<organism evidence="1 2">
    <name type="scientific">Shinella curvata</name>
    <dbReference type="NCBI Taxonomy" id="1817964"/>
    <lineage>
        <taxon>Bacteria</taxon>
        <taxon>Pseudomonadati</taxon>
        <taxon>Pseudomonadota</taxon>
        <taxon>Alphaproteobacteria</taxon>
        <taxon>Hyphomicrobiales</taxon>
        <taxon>Rhizobiaceae</taxon>
        <taxon>Shinella</taxon>
    </lineage>
</organism>
<name>A0ABT8X9G1_9HYPH</name>
<evidence type="ECO:0000313" key="2">
    <source>
        <dbReference type="Proteomes" id="UP001177080"/>
    </source>
</evidence>